<keyword evidence="2" id="KW-0812">Transmembrane</keyword>
<name>A0A644Z0M0_9ZZZZ</name>
<comment type="caution">
    <text evidence="3">The sequence shown here is derived from an EMBL/GenBank/DDBJ whole genome shotgun (WGS) entry which is preliminary data.</text>
</comment>
<dbReference type="Gene3D" id="2.60.40.4270">
    <property type="entry name" value="Listeria-Bacteroides repeat domain"/>
    <property type="match status" value="4"/>
</dbReference>
<evidence type="ECO:0008006" key="4">
    <source>
        <dbReference type="Google" id="ProtNLM"/>
    </source>
</evidence>
<feature type="transmembrane region" description="Helical" evidence="2">
    <location>
        <begin position="564"/>
        <end position="585"/>
    </location>
</feature>
<dbReference type="Pfam" id="PF09479">
    <property type="entry name" value="Flg_new"/>
    <property type="match status" value="6"/>
</dbReference>
<gene>
    <name evidence="3" type="ORF">SDC9_80759</name>
</gene>
<dbReference type="AlphaFoldDB" id="A0A644Z0M0"/>
<reference evidence="3" key="1">
    <citation type="submission" date="2019-08" db="EMBL/GenBank/DDBJ databases">
        <authorList>
            <person name="Kucharzyk K."/>
            <person name="Murdoch R.W."/>
            <person name="Higgins S."/>
            <person name="Loffler F."/>
        </authorList>
    </citation>
    <scope>NUCLEOTIDE SEQUENCE</scope>
</reference>
<evidence type="ECO:0000256" key="1">
    <source>
        <dbReference type="ARBA" id="ARBA00004196"/>
    </source>
</evidence>
<feature type="transmembrane region" description="Helical" evidence="2">
    <location>
        <begin position="497"/>
        <end position="521"/>
    </location>
</feature>
<evidence type="ECO:0000256" key="2">
    <source>
        <dbReference type="SAM" id="Phobius"/>
    </source>
</evidence>
<evidence type="ECO:0000313" key="3">
    <source>
        <dbReference type="EMBL" id="MPM34177.1"/>
    </source>
</evidence>
<dbReference type="InterPro" id="IPR013378">
    <property type="entry name" value="InlB-like_B-rpt"/>
</dbReference>
<protein>
    <recommendedName>
        <fullName evidence="4">Bacterial repeat domain-containing protein</fullName>
    </recommendedName>
</protein>
<comment type="subcellular location">
    <subcellularLocation>
        <location evidence="1">Cell envelope</location>
    </subcellularLocation>
</comment>
<dbReference type="GO" id="GO:0030313">
    <property type="term" value="C:cell envelope"/>
    <property type="evidence" value="ECO:0007669"/>
    <property type="project" value="UniProtKB-SubCell"/>
</dbReference>
<dbReference type="EMBL" id="VSSQ01006895">
    <property type="protein sequence ID" value="MPM34177.1"/>
    <property type="molecule type" value="Genomic_DNA"/>
</dbReference>
<accession>A0A644Z0M0</accession>
<dbReference type="InterPro" id="IPR042229">
    <property type="entry name" value="Listeria/Bacterioides_rpt_sf"/>
</dbReference>
<dbReference type="NCBIfam" id="TIGR02543">
    <property type="entry name" value="List_Bact_rpt"/>
    <property type="match status" value="3"/>
</dbReference>
<keyword evidence="2" id="KW-0472">Membrane</keyword>
<sequence length="591" mass="62902">MEYTIEYVLGGGTNNEANPATYTVNTETFTLKNPTRAGYNFLGWDPDDITVEKGSTGNLKFTALWSDPIVYQIEYVLNDGTNNLDNPATYTVNTDTFTLKDPTRLGYNFLGWDPTSTTVTKGSTGDLKFTANWSDPVEYTIEYVLGGGTNNEANPETYTVNTETFTLGNPTRLGYNFLGWDPEDTTIEQGSTGNLKFTALWSDPIVYNITYVMNGGTNAPANPATYTVESAAITLVDPAQPGYIFLGWTPNATIPAGSTGNVTFTANWSAPIVYGIAYVMNGGVNPAANPATYTVVSPTITLAAPAQLGYAFLGWTPAGVIPTGSVGARTFTANWSAPIAYDITYVLNGGTNAPANPATYTVESGLITLENPTRPGYTFLGWTPAGSIPAGSTGDVTFTANWSDPIQYTVTYFVTGGTETGLDGATPYAEYTNVVYGAAVPVPEDPAQNGYTFDGWDSDIPATMPEGNLVFRGIMTAQPVQAEVIADEPTPLAGPSWALLNLILTVLTVLGIGTMFTMLGKKRNETTVKKGKVFRLSTLIPAAGAVVAFLLTENLKNPMALTDQWTILMAAITLVQGALIALGLGRKAKKA</sequence>
<proteinExistence type="predicted"/>
<feature type="transmembrane region" description="Helical" evidence="2">
    <location>
        <begin position="533"/>
        <end position="552"/>
    </location>
</feature>
<keyword evidence="2" id="KW-1133">Transmembrane helix</keyword>
<organism evidence="3">
    <name type="scientific">bioreactor metagenome</name>
    <dbReference type="NCBI Taxonomy" id="1076179"/>
    <lineage>
        <taxon>unclassified sequences</taxon>
        <taxon>metagenomes</taxon>
        <taxon>ecological metagenomes</taxon>
    </lineage>
</organism>